<evidence type="ECO:0000313" key="3">
    <source>
        <dbReference type="Proteomes" id="UP000218767"/>
    </source>
</evidence>
<comment type="caution">
    <text evidence="2">The sequence shown here is derived from an EMBL/GenBank/DDBJ whole genome shotgun (WGS) entry which is preliminary data.</text>
</comment>
<name>A0A2A4XAB8_9GAMM</name>
<gene>
    <name evidence="2" type="ORF">COB20_04650</name>
</gene>
<accession>A0A2A4XAB8</accession>
<dbReference type="NCBIfam" id="NF033547">
    <property type="entry name" value="transpos_IS1595"/>
    <property type="match status" value="1"/>
</dbReference>
<sequence>MTGTNRYYKYSKISEAKFRQLLKAFAMDFSASDTAKLTGLSTRSTNAIFLKIRARIACYCESQSPFSGVVEMDESYFGPTRIRGKRGRGAAGKTIVFGILKRNDHVFTEIVPDAKKRSLLPVIRGQVSLDSVIHTDGWRGYDGLVDVGYAKHYRVLHGQNEFANGKAHINGIESFWAYAKLRLAKFKGITKRTFYLHLKETEFRFNHRRDNVYKTLLKLLRTDPI</sequence>
<evidence type="ECO:0000313" key="2">
    <source>
        <dbReference type="EMBL" id="PCI79578.1"/>
    </source>
</evidence>
<protein>
    <submittedName>
        <fullName evidence="2">IS1595 family transposase</fullName>
    </submittedName>
</protein>
<dbReference type="AlphaFoldDB" id="A0A2A4XAB8"/>
<dbReference type="EMBL" id="NVUL01000016">
    <property type="protein sequence ID" value="PCI79578.1"/>
    <property type="molecule type" value="Genomic_DNA"/>
</dbReference>
<dbReference type="Pfam" id="PF12762">
    <property type="entry name" value="DDE_Tnp_IS1595"/>
    <property type="match status" value="1"/>
</dbReference>
<organism evidence="2 3">
    <name type="scientific">SAR86 cluster bacterium</name>
    <dbReference type="NCBI Taxonomy" id="2030880"/>
    <lineage>
        <taxon>Bacteria</taxon>
        <taxon>Pseudomonadati</taxon>
        <taxon>Pseudomonadota</taxon>
        <taxon>Gammaproteobacteria</taxon>
        <taxon>SAR86 cluster</taxon>
    </lineage>
</organism>
<proteinExistence type="predicted"/>
<evidence type="ECO:0000259" key="1">
    <source>
        <dbReference type="SMART" id="SM01126"/>
    </source>
</evidence>
<dbReference type="PANTHER" id="PTHR47163">
    <property type="entry name" value="DDE_TNP_IS1595 DOMAIN-CONTAINING PROTEIN"/>
    <property type="match status" value="1"/>
</dbReference>
<feature type="domain" description="ISXO2-like transposase" evidence="1">
    <location>
        <begin position="65"/>
        <end position="206"/>
    </location>
</feature>
<dbReference type="Proteomes" id="UP000218767">
    <property type="component" value="Unassembled WGS sequence"/>
</dbReference>
<dbReference type="PANTHER" id="PTHR47163:SF2">
    <property type="entry name" value="SI:DKEY-17M8.2"/>
    <property type="match status" value="1"/>
</dbReference>
<dbReference type="SMART" id="SM01126">
    <property type="entry name" value="DDE_Tnp_IS1595"/>
    <property type="match status" value="1"/>
</dbReference>
<reference evidence="3" key="1">
    <citation type="submission" date="2017-08" db="EMBL/GenBank/DDBJ databases">
        <title>A dynamic microbial community with high functional redundancy inhabits the cold, oxic subseafloor aquifer.</title>
        <authorList>
            <person name="Tully B.J."/>
            <person name="Wheat C.G."/>
            <person name="Glazer B.T."/>
            <person name="Huber J.A."/>
        </authorList>
    </citation>
    <scope>NUCLEOTIDE SEQUENCE [LARGE SCALE GENOMIC DNA]</scope>
</reference>
<dbReference type="InterPro" id="IPR024445">
    <property type="entry name" value="Tnp_ISXO2-like"/>
</dbReference>
<dbReference type="InterPro" id="IPR053164">
    <property type="entry name" value="IS1016-like_transposase"/>
</dbReference>